<proteinExistence type="predicted"/>
<comment type="caution">
    <text evidence="1">The sequence shown here is derived from an EMBL/GenBank/DDBJ whole genome shotgun (WGS) entry which is preliminary data.</text>
</comment>
<dbReference type="EMBL" id="JASCXW010000046">
    <property type="protein sequence ID" value="MDI6453697.1"/>
    <property type="molecule type" value="Genomic_DNA"/>
</dbReference>
<name>A0AAW6U6X3_9MOLU</name>
<evidence type="ECO:0000313" key="1">
    <source>
        <dbReference type="EMBL" id="MDI6453697.1"/>
    </source>
</evidence>
<dbReference type="RefSeq" id="WP_282840146.1">
    <property type="nucleotide sequence ID" value="NZ_JASCXW010000046.1"/>
</dbReference>
<sequence>MNTHEILKTSLSLLILNTLYDSRTLYERYYQDIVSEVNYFKIISRFIEFNFLKSFSKGVFYLPKVGKNGMIPLSPLATKSLVISSNEYGCEIGEVLYHQLKLTHQKPKTYRYYTSNLTEHKKTYGIATFHRLEVHFDGLTTLHIQFMDVLCNYDKIIHINKDQFLTIAQSFCKQFNQDIFLLLHKLIEYQKKDIAFLSQVLDYFGVEHKLSTLLSNRSLYKIPLWK</sequence>
<dbReference type="AlphaFoldDB" id="A0AAW6U6X3"/>
<evidence type="ECO:0008006" key="3">
    <source>
        <dbReference type="Google" id="ProtNLM"/>
    </source>
</evidence>
<protein>
    <recommendedName>
        <fullName evidence="3">AbiEi antitoxin C-terminal domain-containing protein</fullName>
    </recommendedName>
</protein>
<accession>A0AAW6U6X3</accession>
<reference evidence="1" key="1">
    <citation type="submission" date="2023-05" db="EMBL/GenBank/DDBJ databases">
        <title>Mariniplasma microaerophilum sp. nov., a novel anaerobic mollicute isolated from terrestrial mud volcano, Taman Peninsula, Russia.</title>
        <authorList>
            <person name="Khomyakova M.A."/>
            <person name="Merkel A.Y."/>
            <person name="Slobodkin A.I."/>
        </authorList>
    </citation>
    <scope>NUCLEOTIDE SEQUENCE</scope>
    <source>
        <strain evidence="1">M4Ah</strain>
    </source>
</reference>
<keyword evidence="2" id="KW-1185">Reference proteome</keyword>
<organism evidence="1 2">
    <name type="scientific">Peloplasma aerotolerans</name>
    <dbReference type="NCBI Taxonomy" id="3044389"/>
    <lineage>
        <taxon>Bacteria</taxon>
        <taxon>Bacillati</taxon>
        <taxon>Mycoplasmatota</taxon>
        <taxon>Mollicutes</taxon>
        <taxon>Acholeplasmatales</taxon>
        <taxon>Acholeplasmataceae</taxon>
        <taxon>Peloplasma</taxon>
    </lineage>
</organism>
<evidence type="ECO:0000313" key="2">
    <source>
        <dbReference type="Proteomes" id="UP001431532"/>
    </source>
</evidence>
<gene>
    <name evidence="1" type="ORF">QJ521_08980</name>
</gene>
<dbReference type="Proteomes" id="UP001431532">
    <property type="component" value="Unassembled WGS sequence"/>
</dbReference>